<feature type="transmembrane region" description="Helical" evidence="2">
    <location>
        <begin position="209"/>
        <end position="228"/>
    </location>
</feature>
<evidence type="ECO:0008006" key="5">
    <source>
        <dbReference type="Google" id="ProtNLM"/>
    </source>
</evidence>
<accession>A0ABQ4FSD7</accession>
<keyword evidence="4" id="KW-1185">Reference proteome</keyword>
<evidence type="ECO:0000313" key="4">
    <source>
        <dbReference type="Proteomes" id="UP000603904"/>
    </source>
</evidence>
<gene>
    <name evidence="3" type="ORF">Mco01_07410</name>
</gene>
<dbReference type="EMBL" id="BOOC01000002">
    <property type="protein sequence ID" value="GIH37741.1"/>
    <property type="molecule type" value="Genomic_DNA"/>
</dbReference>
<reference evidence="3 4" key="1">
    <citation type="submission" date="2021-01" db="EMBL/GenBank/DDBJ databases">
        <title>Whole genome shotgun sequence of Microbispora corallina NBRC 16416.</title>
        <authorList>
            <person name="Komaki H."/>
            <person name="Tamura T."/>
        </authorList>
    </citation>
    <scope>NUCLEOTIDE SEQUENCE [LARGE SCALE GENOMIC DNA]</scope>
    <source>
        <strain evidence="3 4">NBRC 16416</strain>
    </source>
</reference>
<dbReference type="Gene3D" id="1.25.40.10">
    <property type="entry name" value="Tetratricopeptide repeat domain"/>
    <property type="match status" value="1"/>
</dbReference>
<dbReference type="Proteomes" id="UP000603904">
    <property type="component" value="Unassembled WGS sequence"/>
</dbReference>
<comment type="caution">
    <text evidence="3">The sequence shown here is derived from an EMBL/GenBank/DDBJ whole genome shotgun (WGS) entry which is preliminary data.</text>
</comment>
<keyword evidence="2" id="KW-0812">Transmembrane</keyword>
<proteinExistence type="predicted"/>
<feature type="region of interest" description="Disordered" evidence="1">
    <location>
        <begin position="107"/>
        <end position="127"/>
    </location>
</feature>
<organism evidence="3 4">
    <name type="scientific">Microbispora corallina</name>
    <dbReference type="NCBI Taxonomy" id="83302"/>
    <lineage>
        <taxon>Bacteria</taxon>
        <taxon>Bacillati</taxon>
        <taxon>Actinomycetota</taxon>
        <taxon>Actinomycetes</taxon>
        <taxon>Streptosporangiales</taxon>
        <taxon>Streptosporangiaceae</taxon>
        <taxon>Microbispora</taxon>
    </lineage>
</organism>
<evidence type="ECO:0000313" key="3">
    <source>
        <dbReference type="EMBL" id="GIH37741.1"/>
    </source>
</evidence>
<keyword evidence="2" id="KW-0472">Membrane</keyword>
<sequence length="243" mass="26072">MPADTIRILWTRIWLTSSDIAGVARACARKRYAEARSSLWPMARADPSGPVPVLLGALVDVREGRHAGARERISRGESLLRPVDLFRASQSSRSWVRRPARGCTACARHGRRRAGGGSRPGAPPFSPRGPPLAIAAARRAVALAPDRPEAHLVLGAALHTSAPLPAPTRRAETVAVLERALDLAPANRRTQDLLARARMPRRRRLLRRLRWTLLGVGVVAALGAIGAAPRPAHRPGGARSSPG</sequence>
<evidence type="ECO:0000256" key="1">
    <source>
        <dbReference type="SAM" id="MobiDB-lite"/>
    </source>
</evidence>
<protein>
    <recommendedName>
        <fullName evidence="5">Tetratricopeptide repeat protein</fullName>
    </recommendedName>
</protein>
<evidence type="ECO:0000256" key="2">
    <source>
        <dbReference type="SAM" id="Phobius"/>
    </source>
</evidence>
<dbReference type="InterPro" id="IPR011990">
    <property type="entry name" value="TPR-like_helical_dom_sf"/>
</dbReference>
<name>A0ABQ4FSD7_9ACTN</name>
<keyword evidence="2" id="KW-1133">Transmembrane helix</keyword>